<evidence type="ECO:0000313" key="2">
    <source>
        <dbReference type="Proteomes" id="UP000224413"/>
    </source>
</evidence>
<dbReference type="EMBL" id="NUWJ01000327">
    <property type="protein sequence ID" value="PFK06971.1"/>
    <property type="molecule type" value="Genomic_DNA"/>
</dbReference>
<gene>
    <name evidence="1" type="ORF">COI98_29030</name>
</gene>
<protein>
    <submittedName>
        <fullName evidence="1">Uncharacterized protein</fullName>
    </submittedName>
</protein>
<accession>A0A9X6WVX7</accession>
<proteinExistence type="predicted"/>
<name>A0A9X6WVX7_BACCE</name>
<organism evidence="1 2">
    <name type="scientific">Bacillus cereus</name>
    <dbReference type="NCBI Taxonomy" id="1396"/>
    <lineage>
        <taxon>Bacteria</taxon>
        <taxon>Bacillati</taxon>
        <taxon>Bacillota</taxon>
        <taxon>Bacilli</taxon>
        <taxon>Bacillales</taxon>
        <taxon>Bacillaceae</taxon>
        <taxon>Bacillus</taxon>
        <taxon>Bacillus cereus group</taxon>
    </lineage>
</organism>
<sequence length="61" mass="7566">MRMIKFRTELANMSQEALLNFIWLYNEYIKEVEEINLKEGKDYYPVQIDEFHRTAYQQMKN</sequence>
<comment type="caution">
    <text evidence="1">The sequence shown here is derived from an EMBL/GenBank/DDBJ whole genome shotgun (WGS) entry which is preliminary data.</text>
</comment>
<reference evidence="1 2" key="1">
    <citation type="submission" date="2017-09" db="EMBL/GenBank/DDBJ databases">
        <title>Large-scale bioinformatics analysis of Bacillus genomes uncovers conserved roles of natural products in bacterial physiology.</title>
        <authorList>
            <consortium name="Agbiome Team Llc"/>
            <person name="Bleich R.M."/>
            <person name="Grubbs K.J."/>
            <person name="Santa Maria K.C."/>
            <person name="Allen S.E."/>
            <person name="Farag S."/>
            <person name="Shank E.A."/>
            <person name="Bowers A."/>
        </authorList>
    </citation>
    <scope>NUCLEOTIDE SEQUENCE [LARGE SCALE GENOMIC DNA]</scope>
    <source>
        <strain evidence="1 2">AFS083741</strain>
    </source>
</reference>
<evidence type="ECO:0000313" key="1">
    <source>
        <dbReference type="EMBL" id="PFK06971.1"/>
    </source>
</evidence>
<dbReference type="Proteomes" id="UP000224413">
    <property type="component" value="Unassembled WGS sequence"/>
</dbReference>
<dbReference type="AlphaFoldDB" id="A0A9X6WVX7"/>